<evidence type="ECO:0000313" key="3">
    <source>
        <dbReference type="EMBL" id="QAV21262.1"/>
    </source>
</evidence>
<dbReference type="GeneID" id="95378595"/>
<dbReference type="Proteomes" id="UP000288943">
    <property type="component" value="Chromosome"/>
</dbReference>
<keyword evidence="1" id="KW-1133">Transmembrane helix</keyword>
<dbReference type="KEGG" id="pchi:PC41400_27790"/>
<evidence type="ECO:0000313" key="5">
    <source>
        <dbReference type="Proteomes" id="UP001527202"/>
    </source>
</evidence>
<dbReference type="EMBL" id="JAMDMJ010000012">
    <property type="protein sequence ID" value="MCY9596217.1"/>
    <property type="molecule type" value="Genomic_DNA"/>
</dbReference>
<evidence type="ECO:0000313" key="4">
    <source>
        <dbReference type="Proteomes" id="UP000288943"/>
    </source>
</evidence>
<name>A0A410X3R5_9BACL</name>
<dbReference type="Proteomes" id="UP001527202">
    <property type="component" value="Unassembled WGS sequence"/>
</dbReference>
<organism evidence="3 4">
    <name type="scientific">Paenibacillus chitinolyticus</name>
    <dbReference type="NCBI Taxonomy" id="79263"/>
    <lineage>
        <taxon>Bacteria</taxon>
        <taxon>Bacillati</taxon>
        <taxon>Bacillota</taxon>
        <taxon>Bacilli</taxon>
        <taxon>Bacillales</taxon>
        <taxon>Paenibacillaceae</taxon>
        <taxon>Paenibacillus</taxon>
    </lineage>
</organism>
<dbReference type="AlphaFoldDB" id="A0A410X3R5"/>
<dbReference type="OrthoDB" id="2440830at2"/>
<reference evidence="2 5" key="2">
    <citation type="submission" date="2022-05" db="EMBL/GenBank/DDBJ databases">
        <title>Genome Sequencing of Bee-Associated Microbes.</title>
        <authorList>
            <person name="Dunlap C."/>
        </authorList>
    </citation>
    <scope>NUCLEOTIDE SEQUENCE [LARGE SCALE GENOMIC DNA]</scope>
    <source>
        <strain evidence="2 5">NRRL B-23120</strain>
    </source>
</reference>
<dbReference type="EMBL" id="CP026520">
    <property type="protein sequence ID" value="QAV21262.1"/>
    <property type="molecule type" value="Genomic_DNA"/>
</dbReference>
<accession>A0A410X3R5</accession>
<dbReference type="RefSeq" id="WP_042235786.1">
    <property type="nucleotide sequence ID" value="NZ_CP026520.1"/>
</dbReference>
<evidence type="ECO:0000313" key="2">
    <source>
        <dbReference type="EMBL" id="MCY9596217.1"/>
    </source>
</evidence>
<protein>
    <submittedName>
        <fullName evidence="3">Uncharacterized protein</fullName>
    </submittedName>
</protein>
<sequence>MLAVTIIWLAGIALGAFQVPTLWKRRLLKDLAAFAVLLLSGLVLSTFLALSVPIPKPLDVVNFLIGRK</sequence>
<keyword evidence="5" id="KW-1185">Reference proteome</keyword>
<gene>
    <name evidence="2" type="ORF">M5X16_10570</name>
    <name evidence="3" type="ORF">PC41400_27790</name>
</gene>
<evidence type="ECO:0000256" key="1">
    <source>
        <dbReference type="SAM" id="Phobius"/>
    </source>
</evidence>
<reference evidence="3 4" key="1">
    <citation type="submission" date="2018-01" db="EMBL/GenBank/DDBJ databases">
        <title>The whole genome sequencing and assembly of Paenibacillus chitinolyticus KCCM 41400 strain.</title>
        <authorList>
            <person name="Kim J.-Y."/>
            <person name="Park M.-K."/>
            <person name="Lee Y.-J."/>
            <person name="Yi H."/>
            <person name="Bahn Y.-S."/>
            <person name="Kim J.F."/>
            <person name="Lee D.-W."/>
        </authorList>
    </citation>
    <scope>NUCLEOTIDE SEQUENCE [LARGE SCALE GENOMIC DNA]</scope>
    <source>
        <strain evidence="3 4">KCCM 41400</strain>
    </source>
</reference>
<keyword evidence="1" id="KW-0472">Membrane</keyword>
<feature type="transmembrane region" description="Helical" evidence="1">
    <location>
        <begin position="31"/>
        <end position="50"/>
    </location>
</feature>
<keyword evidence="1" id="KW-0812">Transmembrane</keyword>
<proteinExistence type="predicted"/>